<dbReference type="AlphaFoldDB" id="A0A2P6NPP5"/>
<evidence type="ECO:0000313" key="7">
    <source>
        <dbReference type="Proteomes" id="UP000241769"/>
    </source>
</evidence>
<evidence type="ECO:0000259" key="5">
    <source>
        <dbReference type="SMART" id="SM00382"/>
    </source>
</evidence>
<dbReference type="GO" id="GO:0003677">
    <property type="term" value="F:DNA binding"/>
    <property type="evidence" value="ECO:0007669"/>
    <property type="project" value="InterPro"/>
</dbReference>
<evidence type="ECO:0000256" key="4">
    <source>
        <dbReference type="ARBA" id="ARBA00023242"/>
    </source>
</evidence>
<dbReference type="EMBL" id="MDYQ01000037">
    <property type="protein sequence ID" value="PRP85924.1"/>
    <property type="molecule type" value="Genomic_DNA"/>
</dbReference>
<keyword evidence="7" id="KW-1185">Reference proteome</keyword>
<keyword evidence="3" id="KW-0235">DNA replication</keyword>
<dbReference type="PANTHER" id="PTHR11669:SF1">
    <property type="entry name" value="REPLICATION FACTOR C SUBUNIT 3"/>
    <property type="match status" value="1"/>
</dbReference>
<dbReference type="GO" id="GO:0006281">
    <property type="term" value="P:DNA repair"/>
    <property type="evidence" value="ECO:0007669"/>
    <property type="project" value="UniProtKB-ARBA"/>
</dbReference>
<dbReference type="InParanoid" id="A0A2P6NPP5"/>
<dbReference type="SUPFAM" id="SSF52540">
    <property type="entry name" value="P-loop containing nucleoside triphosphate hydrolases"/>
    <property type="match status" value="1"/>
</dbReference>
<dbReference type="GO" id="GO:0005663">
    <property type="term" value="C:DNA replication factor C complex"/>
    <property type="evidence" value="ECO:0007669"/>
    <property type="project" value="TreeGrafter"/>
</dbReference>
<dbReference type="STRING" id="1890364.A0A2P6NPP5"/>
<dbReference type="SMART" id="SM00382">
    <property type="entry name" value="AAA"/>
    <property type="match status" value="1"/>
</dbReference>
<dbReference type="Pfam" id="PF22534">
    <property type="entry name" value="RFC_C"/>
    <property type="match status" value="1"/>
</dbReference>
<comment type="subcellular location">
    <subcellularLocation>
        <location evidence="1">Nucleus</location>
    </subcellularLocation>
</comment>
<dbReference type="InterPro" id="IPR050238">
    <property type="entry name" value="DNA_Rep/Repair_Clamp_Loader"/>
</dbReference>
<protein>
    <submittedName>
        <fullName evidence="6">Replication factor C subunit 3</fullName>
    </submittedName>
</protein>
<organism evidence="6 7">
    <name type="scientific">Planoprotostelium fungivorum</name>
    <dbReference type="NCBI Taxonomy" id="1890364"/>
    <lineage>
        <taxon>Eukaryota</taxon>
        <taxon>Amoebozoa</taxon>
        <taxon>Evosea</taxon>
        <taxon>Variosea</taxon>
        <taxon>Cavosteliida</taxon>
        <taxon>Cavosteliaceae</taxon>
        <taxon>Planoprotostelium</taxon>
    </lineage>
</organism>
<keyword evidence="4" id="KW-0539">Nucleus</keyword>
<dbReference type="Pfam" id="PF13177">
    <property type="entry name" value="DNA_pol3_delta2"/>
    <property type="match status" value="1"/>
</dbReference>
<dbReference type="Gene3D" id="3.40.50.300">
    <property type="entry name" value="P-loop containing nucleotide triphosphate hydrolases"/>
    <property type="match status" value="1"/>
</dbReference>
<evidence type="ECO:0000313" key="6">
    <source>
        <dbReference type="EMBL" id="PRP85924.1"/>
    </source>
</evidence>
<dbReference type="InterPro" id="IPR008921">
    <property type="entry name" value="DNA_pol3_clamp-load_cplx_C"/>
</dbReference>
<dbReference type="Gene3D" id="1.10.8.60">
    <property type="match status" value="1"/>
</dbReference>
<evidence type="ECO:0000256" key="3">
    <source>
        <dbReference type="ARBA" id="ARBA00022705"/>
    </source>
</evidence>
<evidence type="ECO:0000256" key="2">
    <source>
        <dbReference type="ARBA" id="ARBA00005378"/>
    </source>
</evidence>
<dbReference type="FunFam" id="3.40.50.300:FF:000136">
    <property type="entry name" value="Replication factor C subunit 5"/>
    <property type="match status" value="1"/>
</dbReference>
<name>A0A2P6NPP5_9EUKA</name>
<comment type="caution">
    <text evidence="6">The sequence shown here is derived from an EMBL/GenBank/DDBJ whole genome shotgun (WGS) entry which is preliminary data.</text>
</comment>
<dbReference type="Proteomes" id="UP000241769">
    <property type="component" value="Unassembled WGS sequence"/>
</dbReference>
<evidence type="ECO:0000256" key="1">
    <source>
        <dbReference type="ARBA" id="ARBA00004123"/>
    </source>
</evidence>
<proteinExistence type="inferred from homology"/>
<dbReference type="SUPFAM" id="SSF48019">
    <property type="entry name" value="post-AAA+ oligomerization domain-like"/>
    <property type="match status" value="1"/>
</dbReference>
<accession>A0A2P6NPP5</accession>
<dbReference type="FunFam" id="1.20.272.10:FF:000002">
    <property type="entry name" value="Replication factor C subunit 3"/>
    <property type="match status" value="1"/>
</dbReference>
<gene>
    <name evidence="6" type="ORF">PROFUN_06046</name>
</gene>
<dbReference type="CDD" id="cd00009">
    <property type="entry name" value="AAA"/>
    <property type="match status" value="1"/>
</dbReference>
<dbReference type="FunFam" id="1.10.8.60:FF:000030">
    <property type="entry name" value="replication factor C subunit 3"/>
    <property type="match status" value="1"/>
</dbReference>
<dbReference type="OrthoDB" id="761538at2759"/>
<dbReference type="InterPro" id="IPR003593">
    <property type="entry name" value="AAA+_ATPase"/>
</dbReference>
<dbReference type="PANTHER" id="PTHR11669">
    <property type="entry name" value="REPLICATION FACTOR C / DNA POLYMERASE III GAMMA-TAU SUBUNIT"/>
    <property type="match status" value="1"/>
</dbReference>
<comment type="similarity">
    <text evidence="2">Belongs to the activator 1 small subunits family.</text>
</comment>
<dbReference type="GO" id="GO:0006271">
    <property type="term" value="P:DNA strand elongation involved in DNA replication"/>
    <property type="evidence" value="ECO:0007669"/>
    <property type="project" value="UniProtKB-ARBA"/>
</dbReference>
<feature type="domain" description="AAA+ ATPase" evidence="5">
    <location>
        <begin position="39"/>
        <end position="195"/>
    </location>
</feature>
<dbReference type="GO" id="GO:0005634">
    <property type="term" value="C:nucleus"/>
    <property type="evidence" value="ECO:0007669"/>
    <property type="project" value="UniProtKB-SubCell"/>
</dbReference>
<dbReference type="FunCoup" id="A0A2P6NPP5">
    <property type="interactions" value="637"/>
</dbReference>
<reference evidence="6 7" key="1">
    <citation type="journal article" date="2018" name="Genome Biol. Evol.">
        <title>Multiple Roots of Fruiting Body Formation in Amoebozoa.</title>
        <authorList>
            <person name="Hillmann F."/>
            <person name="Forbes G."/>
            <person name="Novohradska S."/>
            <person name="Ferling I."/>
            <person name="Riege K."/>
            <person name="Groth M."/>
            <person name="Westermann M."/>
            <person name="Marz M."/>
            <person name="Spaller T."/>
            <person name="Winckler T."/>
            <person name="Schaap P."/>
            <person name="Glockner G."/>
        </authorList>
    </citation>
    <scope>NUCLEOTIDE SEQUENCE [LARGE SCALE GENOMIC DNA]</scope>
    <source>
        <strain evidence="6 7">Jena</strain>
    </source>
</reference>
<dbReference type="GO" id="GO:0003689">
    <property type="term" value="F:DNA clamp loader activity"/>
    <property type="evidence" value="ECO:0007669"/>
    <property type="project" value="TreeGrafter"/>
</dbReference>
<dbReference type="Gene3D" id="1.20.272.10">
    <property type="match status" value="1"/>
</dbReference>
<dbReference type="InterPro" id="IPR027417">
    <property type="entry name" value="P-loop_NTPase"/>
</dbReference>
<sequence>MSKNDGTLWVDRYRPTSLEKLDIHTDLTNQLKKMCTSDNLPHLLFYGPSGAGKKTRVKAVLRSLFGASVEKVKVEHKAIKINTKTIEISIVSSSHHVEVNPSDVEFQDRVVVQEIIKEIAQSVPLDAGTAQKSFKVVVLHEVDKLSKDAQHALRRTMEKYVATCRLILVCNSTSKVIDPLRSRCLPVRVPLPTIKEITSTLQSIAKKEGVNLSTDLANRIAEQSGRNLRKAILSFEAAKVKQYPFAPNQVIERADWEDFIKQMADEISQEQSPQRLQLIRSRFYELLVHCIPPEIIMKNLTMELLGRVDTELKYDVVKWAAHYEQRMQTGSKPIFHLEAFVAKFMSLYKQFLSGLLE</sequence>
<dbReference type="Pfam" id="PF21960">
    <property type="entry name" value="RCF1-5-like_lid"/>
    <property type="match status" value="1"/>
</dbReference>